<gene>
    <name evidence="1" type="ordered locus">Arcpr_0851</name>
</gene>
<evidence type="ECO:0000313" key="1">
    <source>
        <dbReference type="EMBL" id="ADB57914.1"/>
    </source>
</evidence>
<sequence>MTVLADLPFPVKLLIAIGYDVLDALNVIPLIGDFGEGIAGGSIAFLLTGNWKAGIISAVDGFLTPPLDFLPTTTAIVIADKLGWLE</sequence>
<reference evidence="1 2" key="1">
    <citation type="journal article" date="2010" name="Stand. Genomic Sci.">
        <title>Complete genome sequence of Archaeoglobus profundus type strain (AV18).</title>
        <authorList>
            <person name="von Jan M."/>
            <person name="Lapidus A."/>
            <person name="Del Rio T.G."/>
            <person name="Copeland A."/>
            <person name="Tice H."/>
            <person name="Cheng J.F."/>
            <person name="Lucas S."/>
            <person name="Chen F."/>
            <person name="Nolan M."/>
            <person name="Goodwin L."/>
            <person name="Han C."/>
            <person name="Pitluck S."/>
            <person name="Liolios K."/>
            <person name="Ivanova N."/>
            <person name="Mavromatis K."/>
            <person name="Ovchinnikova G."/>
            <person name="Chertkov O."/>
            <person name="Pati A."/>
            <person name="Chen A."/>
            <person name="Palaniappan K."/>
            <person name="Land M."/>
            <person name="Hauser L."/>
            <person name="Chang Y.J."/>
            <person name="Jeffries C.D."/>
            <person name="Saunders E."/>
            <person name="Brettin T."/>
            <person name="Detter J.C."/>
            <person name="Chain P."/>
            <person name="Eichinger K."/>
            <person name="Huber H."/>
            <person name="Spring S."/>
            <person name="Rohde M."/>
            <person name="Goker M."/>
            <person name="Wirth R."/>
            <person name="Woyke T."/>
            <person name="Bristow J."/>
            <person name="Eisen J.A."/>
            <person name="Markowitz V."/>
            <person name="Hugenholtz P."/>
            <person name="Kyrpides N.C."/>
            <person name="Klenk H.P."/>
        </authorList>
    </citation>
    <scope>NUCLEOTIDE SEQUENCE [LARGE SCALE GENOMIC DNA]</scope>
    <source>
        <strain evidence="2">DSM 5631 / JCM 9629 / NBRC 100127 / Av18</strain>
    </source>
</reference>
<name>D2RHY9_ARCPA</name>
<proteinExistence type="predicted"/>
<protein>
    <submittedName>
        <fullName evidence="1">Uncharacterized protein</fullName>
    </submittedName>
</protein>
<dbReference type="EMBL" id="CP001857">
    <property type="protein sequence ID" value="ADB57914.1"/>
    <property type="molecule type" value="Genomic_DNA"/>
</dbReference>
<dbReference type="Proteomes" id="UP000001901">
    <property type="component" value="Chromosome"/>
</dbReference>
<dbReference type="eggNOG" id="ENOG502N5A2">
    <property type="taxonomic scope" value="Archaea"/>
</dbReference>
<evidence type="ECO:0000313" key="2">
    <source>
        <dbReference type="Proteomes" id="UP000001901"/>
    </source>
</evidence>
<dbReference type="PaxDb" id="572546-Arcpr_0851"/>
<dbReference type="AlphaFoldDB" id="D2RHY9"/>
<accession>D2RHY9</accession>
<dbReference type="HOGENOM" id="CLU_2504816_0_0_2"/>
<dbReference type="STRING" id="572546.Arcpr_0851"/>
<keyword evidence="2" id="KW-1185">Reference proteome</keyword>
<dbReference type="KEGG" id="apo:Arcpr_0851"/>
<dbReference type="OrthoDB" id="96398at2157"/>
<organism evidence="1 2">
    <name type="scientific">Archaeoglobus profundus (strain DSM 5631 / JCM 9629 / NBRC 100127 / Av18)</name>
    <dbReference type="NCBI Taxonomy" id="572546"/>
    <lineage>
        <taxon>Archaea</taxon>
        <taxon>Methanobacteriati</taxon>
        <taxon>Methanobacteriota</taxon>
        <taxon>Archaeoglobi</taxon>
        <taxon>Archaeoglobales</taxon>
        <taxon>Archaeoglobaceae</taxon>
        <taxon>Archaeoglobus</taxon>
    </lineage>
</organism>